<evidence type="ECO:0000256" key="4">
    <source>
        <dbReference type="ARBA" id="ARBA00023172"/>
    </source>
</evidence>
<dbReference type="Proteomes" id="UP000276215">
    <property type="component" value="Unassembled WGS sequence"/>
</dbReference>
<dbReference type="EMBL" id="ML120364">
    <property type="protein sequence ID" value="RPB03163.1"/>
    <property type="molecule type" value="Genomic_DNA"/>
</dbReference>
<keyword evidence="10" id="KW-1185">Reference proteome</keyword>
<name>A0A3N4JXS4_9PEZI</name>
<proteinExistence type="inferred from homology"/>
<dbReference type="GO" id="GO:0006281">
    <property type="term" value="P:DNA repair"/>
    <property type="evidence" value="ECO:0007669"/>
    <property type="project" value="UniProtKB-KW"/>
</dbReference>
<evidence type="ECO:0000256" key="2">
    <source>
        <dbReference type="ARBA" id="ARBA00006661"/>
    </source>
</evidence>
<comment type="similarity">
    <text evidence="2">Belongs to the SLX4 family.</text>
</comment>
<evidence type="ECO:0000313" key="10">
    <source>
        <dbReference type="Proteomes" id="UP000276215"/>
    </source>
</evidence>
<dbReference type="Pfam" id="PF09494">
    <property type="entry name" value="Slx4"/>
    <property type="match status" value="1"/>
</dbReference>
<keyword evidence="3" id="KW-0227">DNA damage</keyword>
<dbReference type="OrthoDB" id="5349119at2759"/>
<evidence type="ECO:0000256" key="6">
    <source>
        <dbReference type="ARBA" id="ARBA00023242"/>
    </source>
</evidence>
<feature type="compositionally biased region" description="Basic residues" evidence="8">
    <location>
        <begin position="145"/>
        <end position="154"/>
    </location>
</feature>
<feature type="region of interest" description="Disordered" evidence="8">
    <location>
        <begin position="300"/>
        <end position="326"/>
    </location>
</feature>
<dbReference type="CDD" id="cd22999">
    <property type="entry name" value="SAP_SLX4"/>
    <property type="match status" value="1"/>
</dbReference>
<feature type="compositionally biased region" description="Basic residues" evidence="8">
    <location>
        <begin position="877"/>
        <end position="893"/>
    </location>
</feature>
<reference evidence="9 10" key="1">
    <citation type="journal article" date="2018" name="Nat. Ecol. Evol.">
        <title>Pezizomycetes genomes reveal the molecular basis of ectomycorrhizal truffle lifestyle.</title>
        <authorList>
            <person name="Murat C."/>
            <person name="Payen T."/>
            <person name="Noel B."/>
            <person name="Kuo A."/>
            <person name="Morin E."/>
            <person name="Chen J."/>
            <person name="Kohler A."/>
            <person name="Krizsan K."/>
            <person name="Balestrini R."/>
            <person name="Da Silva C."/>
            <person name="Montanini B."/>
            <person name="Hainaut M."/>
            <person name="Levati E."/>
            <person name="Barry K.W."/>
            <person name="Belfiori B."/>
            <person name="Cichocki N."/>
            <person name="Clum A."/>
            <person name="Dockter R.B."/>
            <person name="Fauchery L."/>
            <person name="Guy J."/>
            <person name="Iotti M."/>
            <person name="Le Tacon F."/>
            <person name="Lindquist E.A."/>
            <person name="Lipzen A."/>
            <person name="Malagnac F."/>
            <person name="Mello A."/>
            <person name="Molinier V."/>
            <person name="Miyauchi S."/>
            <person name="Poulain J."/>
            <person name="Riccioni C."/>
            <person name="Rubini A."/>
            <person name="Sitrit Y."/>
            <person name="Splivallo R."/>
            <person name="Traeger S."/>
            <person name="Wang M."/>
            <person name="Zifcakova L."/>
            <person name="Wipf D."/>
            <person name="Zambonelli A."/>
            <person name="Paolocci F."/>
            <person name="Nowrousian M."/>
            <person name="Ottonello S."/>
            <person name="Baldrian P."/>
            <person name="Spatafora J.W."/>
            <person name="Henrissat B."/>
            <person name="Nagy L.G."/>
            <person name="Aury J.M."/>
            <person name="Wincker P."/>
            <person name="Grigoriev I.V."/>
            <person name="Bonfante P."/>
            <person name="Martin F.M."/>
        </authorList>
    </citation>
    <scope>NUCLEOTIDE SEQUENCE [LARGE SCALE GENOMIC DNA]</scope>
    <source>
        <strain evidence="9 10">120613-1</strain>
    </source>
</reference>
<dbReference type="AlphaFoldDB" id="A0A3N4JXS4"/>
<protein>
    <recommendedName>
        <fullName evidence="7">Structure-specific endonuclease subunit SLX4</fullName>
    </recommendedName>
</protein>
<gene>
    <name evidence="9" type="ORF">L873DRAFT_283884</name>
</gene>
<organism evidence="9 10">
    <name type="scientific">Choiromyces venosus 120613-1</name>
    <dbReference type="NCBI Taxonomy" id="1336337"/>
    <lineage>
        <taxon>Eukaryota</taxon>
        <taxon>Fungi</taxon>
        <taxon>Dikarya</taxon>
        <taxon>Ascomycota</taxon>
        <taxon>Pezizomycotina</taxon>
        <taxon>Pezizomycetes</taxon>
        <taxon>Pezizales</taxon>
        <taxon>Tuberaceae</taxon>
        <taxon>Choiromyces</taxon>
    </lineage>
</organism>
<keyword evidence="5" id="KW-0234">DNA repair</keyword>
<evidence type="ECO:0000256" key="8">
    <source>
        <dbReference type="SAM" id="MobiDB-lite"/>
    </source>
</evidence>
<dbReference type="GO" id="GO:0006310">
    <property type="term" value="P:DNA recombination"/>
    <property type="evidence" value="ECO:0007669"/>
    <property type="project" value="UniProtKB-KW"/>
</dbReference>
<keyword evidence="4" id="KW-0233">DNA recombination</keyword>
<feature type="region of interest" description="Disordered" evidence="8">
    <location>
        <begin position="533"/>
        <end position="559"/>
    </location>
</feature>
<sequence>MAPLKTTTDPIILLSSPPVPSLRITTTNANTTISSPLSSPLLSPSALLQELVEKGKATIGKQKDTKTPPRQVTLGGIWSVPSESEDLAGVVTKPPPKRKRTTKPTGDPIVKNSRAKRDSISPTLTDVLLKSKALDQVGAKDPNKPKTKTTRKKGAGKDGHIVAKSSKRSMPTKSRFFGQPDTAEASSKPLAYEKPALIPKSPNKLLSEPPIHPARRQWTPVKDTVISIDSSPITDDLETGEEKDTKYRRLPDFASMVGEMKLSTSYGREGSAVPLFGGLDKPGNVLIKKRAIEMVNLPNSSTLAGHKPKAPKLKQPKKKQKTITGQATAQYREAKEAASHSLLEYFTPEDPSAESAAAEKPTRKRKTASEKNKDSIPAPVLLSPKAAKRQFDETECIFGTSSQLEVMAEIEIVNSPEPAEDENAPDYLPPSTSIVRRSFLKTLTKDRKGGNKLVGTRRGANIDLLDVSIVEDFEAPSHEFPVEPKLPESRLGRGTTRKLWDAAARDLNGGLLSVEVIDMSLGNDIPSLPSSPRPIEEISAAGNPDLLEDPALSEPGEVIEDEPIPNLRIEDQSMGTPLGKVVQGEDIPNLRIEGQPANVSQENGVEEEFIPNLRIEDMPAPVKMTRVAMSDADEPNDLTFGDLAKTLDRASSIIPNSATISCVGVTANIATTLVDSSAATSGPGPRVQFVTSMPDYNAWITTKLKAEVAKYGFKDLKTRPRMISILEQCWQAKNKRNIEHDGNKCMGVTISNTFTQRTRSTSPSLSYHAPSGGPYNPPSRGYSTTTAPGVSKFRENGPTIRRCPTRRPSPIRTRCPSGTEIFKSPDRGRSPTPRDQPTTSPPVAGQPAASKAPRSSLEHPPRPLSPSKPAQSIPLRSPKRKAKKHKHKQKHHSPSSPRSLSKSLSLSRSRSCSRSRSPTKTPKMISCIILGVKPGSEGFKFSQAILMYDPISVEELMEWLNTRGIREGGYGKEAVVSTGEVKDWCISNGICCVLEDAGWRAQRAQKKS</sequence>
<dbReference type="STRING" id="1336337.A0A3N4JXS4"/>
<feature type="region of interest" description="Disordered" evidence="8">
    <location>
        <begin position="756"/>
        <end position="920"/>
    </location>
</feature>
<dbReference type="InterPro" id="IPR018574">
    <property type="entry name" value="Structure-sp_endonuc_su_Slx4"/>
</dbReference>
<feature type="region of interest" description="Disordered" evidence="8">
    <location>
        <begin position="85"/>
        <end position="188"/>
    </location>
</feature>
<evidence type="ECO:0000256" key="1">
    <source>
        <dbReference type="ARBA" id="ARBA00004123"/>
    </source>
</evidence>
<evidence type="ECO:0000256" key="3">
    <source>
        <dbReference type="ARBA" id="ARBA00022763"/>
    </source>
</evidence>
<feature type="compositionally biased region" description="Low complexity" evidence="8">
    <location>
        <begin position="894"/>
        <end position="918"/>
    </location>
</feature>
<dbReference type="GO" id="GO:0006260">
    <property type="term" value="P:DNA replication"/>
    <property type="evidence" value="ECO:0007669"/>
    <property type="project" value="InterPro"/>
</dbReference>
<evidence type="ECO:0000256" key="7">
    <source>
        <dbReference type="ARBA" id="ARBA00029496"/>
    </source>
</evidence>
<feature type="compositionally biased region" description="Polar residues" evidence="8">
    <location>
        <begin position="756"/>
        <end position="765"/>
    </location>
</feature>
<feature type="region of interest" description="Disordered" evidence="8">
    <location>
        <begin position="345"/>
        <end position="379"/>
    </location>
</feature>
<evidence type="ECO:0000313" key="9">
    <source>
        <dbReference type="EMBL" id="RPB03163.1"/>
    </source>
</evidence>
<dbReference type="GO" id="GO:0033557">
    <property type="term" value="C:Slx1-Slx4 complex"/>
    <property type="evidence" value="ECO:0007669"/>
    <property type="project" value="InterPro"/>
</dbReference>
<evidence type="ECO:0000256" key="5">
    <source>
        <dbReference type="ARBA" id="ARBA00023204"/>
    </source>
</evidence>
<accession>A0A3N4JXS4</accession>
<feature type="compositionally biased region" description="Basic residues" evidence="8">
    <location>
        <begin position="306"/>
        <end position="321"/>
    </location>
</feature>
<keyword evidence="6" id="KW-0539">Nucleus</keyword>
<comment type="subcellular location">
    <subcellularLocation>
        <location evidence="1">Nucleus</location>
    </subcellularLocation>
</comment>